<comment type="caution">
    <text evidence="2">The sequence shown here is derived from an EMBL/GenBank/DDBJ whole genome shotgun (WGS) entry which is preliminary data.</text>
</comment>
<dbReference type="Proteomes" id="UP000729402">
    <property type="component" value="Unassembled WGS sequence"/>
</dbReference>
<accession>A0A8J5WHZ7</accession>
<name>A0A8J5WHZ7_ZIZPA</name>
<sequence length="77" mass="8392">MHRLPRTPPSLRPCDTDPLALLLLRPCDIVLRATIPPVDFGPALTAPSPLAVLFLCPLATIMPASSCFVLNTCWHVF</sequence>
<evidence type="ECO:0000256" key="1">
    <source>
        <dbReference type="SAM" id="Phobius"/>
    </source>
</evidence>
<evidence type="ECO:0000313" key="2">
    <source>
        <dbReference type="EMBL" id="KAG8089167.1"/>
    </source>
</evidence>
<feature type="transmembrane region" description="Helical" evidence="1">
    <location>
        <begin position="50"/>
        <end position="74"/>
    </location>
</feature>
<gene>
    <name evidence="2" type="ORF">GUJ93_ZPchr0011g27356</name>
</gene>
<reference evidence="2" key="2">
    <citation type="submission" date="2021-02" db="EMBL/GenBank/DDBJ databases">
        <authorList>
            <person name="Kimball J.A."/>
            <person name="Haas M.W."/>
            <person name="Macchietto M."/>
            <person name="Kono T."/>
            <person name="Duquette J."/>
            <person name="Shao M."/>
        </authorList>
    </citation>
    <scope>NUCLEOTIDE SEQUENCE</scope>
    <source>
        <tissue evidence="2">Fresh leaf tissue</tissue>
    </source>
</reference>
<organism evidence="2 3">
    <name type="scientific">Zizania palustris</name>
    <name type="common">Northern wild rice</name>
    <dbReference type="NCBI Taxonomy" id="103762"/>
    <lineage>
        <taxon>Eukaryota</taxon>
        <taxon>Viridiplantae</taxon>
        <taxon>Streptophyta</taxon>
        <taxon>Embryophyta</taxon>
        <taxon>Tracheophyta</taxon>
        <taxon>Spermatophyta</taxon>
        <taxon>Magnoliopsida</taxon>
        <taxon>Liliopsida</taxon>
        <taxon>Poales</taxon>
        <taxon>Poaceae</taxon>
        <taxon>BOP clade</taxon>
        <taxon>Oryzoideae</taxon>
        <taxon>Oryzeae</taxon>
        <taxon>Zizaniinae</taxon>
        <taxon>Zizania</taxon>
    </lineage>
</organism>
<proteinExistence type="predicted"/>
<reference evidence="2" key="1">
    <citation type="journal article" date="2021" name="bioRxiv">
        <title>Whole Genome Assembly and Annotation of Northern Wild Rice, Zizania palustris L., Supports a Whole Genome Duplication in the Zizania Genus.</title>
        <authorList>
            <person name="Haas M."/>
            <person name="Kono T."/>
            <person name="Macchietto M."/>
            <person name="Millas R."/>
            <person name="McGilp L."/>
            <person name="Shao M."/>
            <person name="Duquette J."/>
            <person name="Hirsch C.N."/>
            <person name="Kimball J."/>
        </authorList>
    </citation>
    <scope>NUCLEOTIDE SEQUENCE</scope>
    <source>
        <tissue evidence="2">Fresh leaf tissue</tissue>
    </source>
</reference>
<evidence type="ECO:0000313" key="3">
    <source>
        <dbReference type="Proteomes" id="UP000729402"/>
    </source>
</evidence>
<protein>
    <submittedName>
        <fullName evidence="2">Uncharacterized protein</fullName>
    </submittedName>
</protein>
<dbReference type="EMBL" id="JAAALK010000081">
    <property type="protein sequence ID" value="KAG8089167.1"/>
    <property type="molecule type" value="Genomic_DNA"/>
</dbReference>
<dbReference type="AlphaFoldDB" id="A0A8J5WHZ7"/>
<keyword evidence="1" id="KW-1133">Transmembrane helix</keyword>
<keyword evidence="3" id="KW-1185">Reference proteome</keyword>
<keyword evidence="1" id="KW-0472">Membrane</keyword>
<keyword evidence="1" id="KW-0812">Transmembrane</keyword>